<reference evidence="3 4" key="1">
    <citation type="journal article" date="2018" name="Evol. Lett.">
        <title>Horizontal gene cluster transfer increased hallucinogenic mushroom diversity.</title>
        <authorList>
            <person name="Reynolds H.T."/>
            <person name="Vijayakumar V."/>
            <person name="Gluck-Thaler E."/>
            <person name="Korotkin H.B."/>
            <person name="Matheny P.B."/>
            <person name="Slot J.C."/>
        </authorList>
    </citation>
    <scope>NUCLEOTIDE SEQUENCE [LARGE SCALE GENOMIC DNA]</scope>
    <source>
        <strain evidence="3 4">SRW20</strain>
    </source>
</reference>
<feature type="compositionally biased region" description="Polar residues" evidence="1">
    <location>
        <begin position="560"/>
        <end position="573"/>
    </location>
</feature>
<feature type="compositionally biased region" description="Polar residues" evidence="1">
    <location>
        <begin position="486"/>
        <end position="495"/>
    </location>
</feature>
<feature type="compositionally biased region" description="Acidic residues" evidence="1">
    <location>
        <begin position="1267"/>
        <end position="1297"/>
    </location>
</feature>
<dbReference type="InParanoid" id="A0A409Y440"/>
<protein>
    <recommendedName>
        <fullName evidence="2">JmjC domain-containing protein</fullName>
    </recommendedName>
</protein>
<dbReference type="SUPFAM" id="SSF51197">
    <property type="entry name" value="Clavaminate synthase-like"/>
    <property type="match status" value="1"/>
</dbReference>
<proteinExistence type="predicted"/>
<evidence type="ECO:0000259" key="2">
    <source>
        <dbReference type="PROSITE" id="PS51184"/>
    </source>
</evidence>
<gene>
    <name evidence="3" type="ORF">CVT26_012848</name>
</gene>
<dbReference type="EMBL" id="NHYE01001190">
    <property type="protein sequence ID" value="PPQ97806.1"/>
    <property type="molecule type" value="Genomic_DNA"/>
</dbReference>
<dbReference type="CDD" id="cd02208">
    <property type="entry name" value="cupin_RmlC-like"/>
    <property type="match status" value="1"/>
</dbReference>
<feature type="region of interest" description="Disordered" evidence="1">
    <location>
        <begin position="1251"/>
        <end position="1309"/>
    </location>
</feature>
<name>A0A409Y440_9AGAR</name>
<feature type="compositionally biased region" description="Low complexity" evidence="1">
    <location>
        <begin position="444"/>
        <end position="467"/>
    </location>
</feature>
<accession>A0A409Y440</accession>
<feature type="region of interest" description="Disordered" evidence="1">
    <location>
        <begin position="422"/>
        <end position="573"/>
    </location>
</feature>
<evidence type="ECO:0000313" key="4">
    <source>
        <dbReference type="Proteomes" id="UP000284706"/>
    </source>
</evidence>
<dbReference type="STRING" id="231916.A0A409Y440"/>
<organism evidence="3 4">
    <name type="scientific">Gymnopilus dilepis</name>
    <dbReference type="NCBI Taxonomy" id="231916"/>
    <lineage>
        <taxon>Eukaryota</taxon>
        <taxon>Fungi</taxon>
        <taxon>Dikarya</taxon>
        <taxon>Basidiomycota</taxon>
        <taxon>Agaricomycotina</taxon>
        <taxon>Agaricomycetes</taxon>
        <taxon>Agaricomycetidae</taxon>
        <taxon>Agaricales</taxon>
        <taxon>Agaricineae</taxon>
        <taxon>Hymenogastraceae</taxon>
        <taxon>Gymnopilus</taxon>
    </lineage>
</organism>
<comment type="caution">
    <text evidence="3">The sequence shown here is derived from an EMBL/GenBank/DDBJ whole genome shotgun (WGS) entry which is preliminary data.</text>
</comment>
<keyword evidence="4" id="KW-1185">Reference proteome</keyword>
<evidence type="ECO:0000256" key="1">
    <source>
        <dbReference type="SAM" id="MobiDB-lite"/>
    </source>
</evidence>
<sequence length="1309" mass="145542">MTANDVVPLGDDAPPARPPLATPHIGSGDGPLESRANRVDVPMDVSTRTQDVNFRHSSTVMAIFPWHSGLPVRGTPFASAFPADHPILPLAKRMDLFESGLVRTFDPNYRLLKRILEAQPKDSLPSMTQTLAIKTNCYFTNIRILDAIYDLEVANTCEPVLRHPKLPVSLPKHWDKLRDWRSILLQAKSAIDKLWSVVQSKPSPNLTAGPLNNYDVLLAEADNLDGCQMALNILWNILHVAASIAILVGQGGEVSTSDLPEIPESEAEFRERLRILAESSTGATQNDSSLPAERGSSSKGMKTPITLAALVTPAFAFLTVVLANAQINKNKLILAAKGIGNDKPDELKAAERLMWRVFTDVAFRGYTPLSAAKKMMDDMDWSSIESSQAATWFHTVSDNTSITSLFDWVASRDVPVEWTSAPLNGNVVSPSVPEPTPPTPDSTPPTQSQDSSSIQPPPSQSLSQSNNPQPPDLVDALGSPQVDNVVPQQEGSSEGDSQDKEDGTSVPEPNKQITESSAVEKPSGVGRTLRPRNPSALTALVSAAAGNSHQKRKRKPVPSAVNSQRRSASASVSTKIIDVGKHRFKTVDPKDAARDGIKEMPDLPVEWQYIEDEQPIVDLQLANRRERVQHKSGEDLKLLDLGGEEISFAPRLHSEEDVNMVYDLVSAANATTCVDNRPRYLSSDPEVNSRSKIKVMTYTQFKQTSIAKALENISKHIIVVRECPITAMAFDETGLSHLAVLDSLIDIQDLSIKPSEDTYHNRVKKGFVSDLLEAAQDPNGPILNGLNFPLPYTGAAPTPFSSETLAWMATQDHPFCKTVHIPVHTIRWGLAGLQGALHGFHSDAKAAGSWIQCDCGRKVVFFAVPKEDDCDSFRRIDFLLSDPPFDTRSSGKHKWDVEYVVLSPGDAVYFPPGTLHAVYTVEHSICFGGHFLASSTFVDTLVTIIHTWFCGRFITNEQYVAEWVMLQRLLAFHYEHIIFSVESKDPRVNAHVAEISDLQSFLNILSLCAAMILVAVFSEETYTFPTPHIPDDKVHNKASLDISYSAQLARLREYDLNSFSSVERHTIIHFRRMAWNIVVWICAAYAFTVIPEEDDDDNVEEEIVYADDDRNRGLLDPFMTVVVPFFGQLISTLKMYNARAKAKNKPRGVEAFRYNYFDEQLDGCFVDFPEILDWAKRHRDQTVLIRRFKFDCIITRKKHMKDRRDVPSGLTPADRKYAHGASCGWWIERCNSEGDVEESYLDDDHWAKWTSPQGAFEGPSRLSPEAEVGDEEESGDEDAYGEPDNDTEGSDDDGDYIEEPRSRKRRRHA</sequence>
<feature type="region of interest" description="Disordered" evidence="1">
    <location>
        <begin position="1"/>
        <end position="37"/>
    </location>
</feature>
<dbReference type="Gene3D" id="2.60.120.650">
    <property type="entry name" value="Cupin"/>
    <property type="match status" value="1"/>
</dbReference>
<dbReference type="OrthoDB" id="3270451at2759"/>
<feature type="domain" description="JmjC" evidence="2">
    <location>
        <begin position="777"/>
        <end position="948"/>
    </location>
</feature>
<evidence type="ECO:0000313" key="3">
    <source>
        <dbReference type="EMBL" id="PPQ97806.1"/>
    </source>
</evidence>
<dbReference type="PROSITE" id="PS51184">
    <property type="entry name" value="JMJC"/>
    <property type="match status" value="1"/>
</dbReference>
<dbReference type="InterPro" id="IPR003347">
    <property type="entry name" value="JmjC_dom"/>
</dbReference>
<dbReference type="Proteomes" id="UP000284706">
    <property type="component" value="Unassembled WGS sequence"/>
</dbReference>
<feature type="region of interest" description="Disordered" evidence="1">
    <location>
        <begin position="280"/>
        <end position="299"/>
    </location>
</feature>
<feature type="compositionally biased region" description="Pro residues" evidence="1">
    <location>
        <begin position="432"/>
        <end position="443"/>
    </location>
</feature>